<dbReference type="InterPro" id="IPR011249">
    <property type="entry name" value="Metalloenz_LuxS/M16"/>
</dbReference>
<feature type="domain" description="Peptidase M16 C-terminal" evidence="1">
    <location>
        <begin position="3"/>
        <end position="42"/>
    </location>
</feature>
<dbReference type="InterPro" id="IPR007863">
    <property type="entry name" value="Peptidase_M16_C"/>
</dbReference>
<dbReference type="RefSeq" id="WP_209655842.1">
    <property type="nucleotide sequence ID" value="NZ_JAGJCB010000015.1"/>
</dbReference>
<keyword evidence="3" id="KW-1185">Reference proteome</keyword>
<evidence type="ECO:0000313" key="3">
    <source>
        <dbReference type="Proteomes" id="UP000670776"/>
    </source>
</evidence>
<evidence type="ECO:0000259" key="1">
    <source>
        <dbReference type="Pfam" id="PF05193"/>
    </source>
</evidence>
<protein>
    <submittedName>
        <fullName evidence="2">Insulinase family protein</fullName>
    </submittedName>
</protein>
<reference evidence="2 3" key="1">
    <citation type="submission" date="2021-04" db="EMBL/GenBank/DDBJ databases">
        <title>Mariniflexile gromovii gen. nov., sp. nov., a gliding bacterium isolated from the sea urchin Strongylocentrotus intermedius.</title>
        <authorList>
            <person name="Ko S."/>
            <person name="Le V."/>
            <person name="Ahn C.-Y."/>
            <person name="Oh H.-M."/>
        </authorList>
    </citation>
    <scope>NUCLEOTIDE SEQUENCE [LARGE SCALE GENOMIC DNA]</scope>
    <source>
        <strain evidence="2 3">KCTC 12570</strain>
    </source>
</reference>
<dbReference type="EMBL" id="JAGJCB010000015">
    <property type="protein sequence ID" value="MBP0904950.1"/>
    <property type="molecule type" value="Genomic_DNA"/>
</dbReference>
<proteinExistence type="predicted"/>
<dbReference type="SUPFAM" id="SSF63411">
    <property type="entry name" value="LuxS/MPP-like metallohydrolase"/>
    <property type="match status" value="1"/>
</dbReference>
<dbReference type="Gene3D" id="3.30.830.10">
    <property type="entry name" value="Metalloenzyme, LuxS/M16 peptidase-like"/>
    <property type="match status" value="1"/>
</dbReference>
<comment type="caution">
    <text evidence="2">The sequence shown here is derived from an EMBL/GenBank/DDBJ whole genome shotgun (WGS) entry which is preliminary data.</text>
</comment>
<gene>
    <name evidence="2" type="ORF">J8H85_14015</name>
</gene>
<dbReference type="Proteomes" id="UP000670776">
    <property type="component" value="Unassembled WGS sequence"/>
</dbReference>
<evidence type="ECO:0000313" key="2">
    <source>
        <dbReference type="EMBL" id="MBP0904950.1"/>
    </source>
</evidence>
<sequence length="111" mass="12766">MHVNFSCAPENVDKLIAKVFEEINKIKENGATPEDLNKIKEAEIANAKEYLEINGYRSYKLKEVYESGLNFESILDYQSGIDKLNSKTFQDAANTYFDDNNYAEFILIPEK</sequence>
<accession>A0ABS4BWI6</accession>
<dbReference type="Pfam" id="PF05193">
    <property type="entry name" value="Peptidase_M16_C"/>
    <property type="match status" value="1"/>
</dbReference>
<name>A0ABS4BWI6_9FLAO</name>
<organism evidence="2 3">
    <name type="scientific">Mariniflexile gromovii</name>
    <dbReference type="NCBI Taxonomy" id="362523"/>
    <lineage>
        <taxon>Bacteria</taxon>
        <taxon>Pseudomonadati</taxon>
        <taxon>Bacteroidota</taxon>
        <taxon>Flavobacteriia</taxon>
        <taxon>Flavobacteriales</taxon>
        <taxon>Flavobacteriaceae</taxon>
        <taxon>Mariniflexile</taxon>
    </lineage>
</organism>